<dbReference type="EMBL" id="JAERUA010000001">
    <property type="protein sequence ID" value="KAI1905304.1"/>
    <property type="molecule type" value="Genomic_DNA"/>
</dbReference>
<sequence>MTSHGIVCQLGPGRRFRLVSRLPSILREGRNIPFSGPLSCKSRDVFSGPPKPALGRWENCARSTIKVRPIGELSHQPTP</sequence>
<evidence type="ECO:0000313" key="1">
    <source>
        <dbReference type="EMBL" id="KAI1905304.1"/>
    </source>
</evidence>
<dbReference type="Proteomes" id="UP000829720">
    <property type="component" value="Unassembled WGS sequence"/>
</dbReference>
<proteinExistence type="predicted"/>
<dbReference type="AlphaFoldDB" id="A0A8T3EAA9"/>
<protein>
    <submittedName>
        <fullName evidence="1">Uncharacterized protein</fullName>
    </submittedName>
</protein>
<organism evidence="1 2">
    <name type="scientific">Albula goreensis</name>
    <dbReference type="NCBI Taxonomy" id="1534307"/>
    <lineage>
        <taxon>Eukaryota</taxon>
        <taxon>Metazoa</taxon>
        <taxon>Chordata</taxon>
        <taxon>Craniata</taxon>
        <taxon>Vertebrata</taxon>
        <taxon>Euteleostomi</taxon>
        <taxon>Actinopterygii</taxon>
        <taxon>Neopterygii</taxon>
        <taxon>Teleostei</taxon>
        <taxon>Albuliformes</taxon>
        <taxon>Albulidae</taxon>
        <taxon>Albula</taxon>
    </lineage>
</organism>
<reference evidence="1" key="1">
    <citation type="submission" date="2021-01" db="EMBL/GenBank/DDBJ databases">
        <authorList>
            <person name="Zahm M."/>
            <person name="Roques C."/>
            <person name="Cabau C."/>
            <person name="Klopp C."/>
            <person name="Donnadieu C."/>
            <person name="Jouanno E."/>
            <person name="Lampietro C."/>
            <person name="Louis A."/>
            <person name="Herpin A."/>
            <person name="Echchiki A."/>
            <person name="Berthelot C."/>
            <person name="Parey E."/>
            <person name="Roest-Crollius H."/>
            <person name="Braasch I."/>
            <person name="Postlethwait J."/>
            <person name="Bobe J."/>
            <person name="Montfort J."/>
            <person name="Bouchez O."/>
            <person name="Begum T."/>
            <person name="Mejri S."/>
            <person name="Adams A."/>
            <person name="Chen W.-J."/>
            <person name="Guiguen Y."/>
        </authorList>
    </citation>
    <scope>NUCLEOTIDE SEQUENCE</scope>
    <source>
        <tissue evidence="1">Blood</tissue>
    </source>
</reference>
<comment type="caution">
    <text evidence="1">The sequence shown here is derived from an EMBL/GenBank/DDBJ whole genome shotgun (WGS) entry which is preliminary data.</text>
</comment>
<accession>A0A8T3EAA9</accession>
<keyword evidence="2" id="KW-1185">Reference proteome</keyword>
<gene>
    <name evidence="1" type="ORF">AGOR_G00014720</name>
</gene>
<evidence type="ECO:0000313" key="2">
    <source>
        <dbReference type="Proteomes" id="UP000829720"/>
    </source>
</evidence>
<name>A0A8T3EAA9_9TELE</name>